<gene>
    <name evidence="2" type="ORF">SAMN05216167_1482</name>
</gene>
<evidence type="ECO:0000313" key="3">
    <source>
        <dbReference type="Proteomes" id="UP000198598"/>
    </source>
</evidence>
<dbReference type="EMBL" id="FOLQ01000048">
    <property type="protein sequence ID" value="SFF32555.1"/>
    <property type="molecule type" value="Genomic_DNA"/>
</dbReference>
<feature type="transmembrane region" description="Helical" evidence="1">
    <location>
        <begin position="36"/>
        <end position="58"/>
    </location>
</feature>
<keyword evidence="3" id="KW-1185">Reference proteome</keyword>
<reference evidence="2 3" key="1">
    <citation type="submission" date="2016-10" db="EMBL/GenBank/DDBJ databases">
        <authorList>
            <person name="de Groot N.N."/>
        </authorList>
    </citation>
    <scope>NUCLEOTIDE SEQUENCE [LARGE SCALE GENOMIC DNA]</scope>
    <source>
        <strain evidence="2 3">DSM 26130</strain>
    </source>
</reference>
<protein>
    <submittedName>
        <fullName evidence="2">Uncharacterized protein</fullName>
    </submittedName>
</protein>
<sequence length="135" mass="15198">MLNLKHFLIDLQQGAYLDATIEIPPKLAKEAGFKRFLAALYLYYMAILILLGGVLARLSGPLHLDFLKASLLTGVIPYFFYRQLLGPLIIKRFDFVLADAEKTKCVKLYRYVFAGAFGVFSVAIIIVICISTRSF</sequence>
<keyword evidence="1" id="KW-0472">Membrane</keyword>
<evidence type="ECO:0000313" key="2">
    <source>
        <dbReference type="EMBL" id="SFF32555.1"/>
    </source>
</evidence>
<dbReference type="RefSeq" id="WP_093835111.1">
    <property type="nucleotide sequence ID" value="NZ_FOLQ01000048.1"/>
</dbReference>
<keyword evidence="1" id="KW-0812">Transmembrane</keyword>
<dbReference type="Proteomes" id="UP000198598">
    <property type="component" value="Unassembled WGS sequence"/>
</dbReference>
<proteinExistence type="predicted"/>
<feature type="transmembrane region" description="Helical" evidence="1">
    <location>
        <begin position="111"/>
        <end position="133"/>
    </location>
</feature>
<name>A0A1I2HQG6_9BACT</name>
<organism evidence="2 3">
    <name type="scientific">Spirosoma endophyticum</name>
    <dbReference type="NCBI Taxonomy" id="662367"/>
    <lineage>
        <taxon>Bacteria</taxon>
        <taxon>Pseudomonadati</taxon>
        <taxon>Bacteroidota</taxon>
        <taxon>Cytophagia</taxon>
        <taxon>Cytophagales</taxon>
        <taxon>Cytophagaceae</taxon>
        <taxon>Spirosoma</taxon>
    </lineage>
</organism>
<dbReference type="AlphaFoldDB" id="A0A1I2HQG6"/>
<evidence type="ECO:0000256" key="1">
    <source>
        <dbReference type="SAM" id="Phobius"/>
    </source>
</evidence>
<keyword evidence="1" id="KW-1133">Transmembrane helix</keyword>
<dbReference type="STRING" id="662367.SAMN05216167_1482"/>
<accession>A0A1I2HQG6</accession>